<dbReference type="InterPro" id="IPR000498">
    <property type="entry name" value="OmpA-like_TM_dom"/>
</dbReference>
<feature type="chain" id="PRO_5045454654" evidence="3">
    <location>
        <begin position="24"/>
        <end position="210"/>
    </location>
</feature>
<keyword evidence="6" id="KW-1185">Reference proteome</keyword>
<feature type="signal peptide" evidence="3">
    <location>
        <begin position="1"/>
        <end position="23"/>
    </location>
</feature>
<proteinExistence type="inferred from homology"/>
<evidence type="ECO:0000256" key="2">
    <source>
        <dbReference type="ARBA" id="ARBA00023114"/>
    </source>
</evidence>
<name>A0ABV4TQ85_9GAMM</name>
<sequence length="210" mass="23101">MRIRKRHMGLGAALLLASGGAAAQYADHHHRQLGWQGFYLGAGAGDFRYEEEGRVQDNTYTFDESDTAYKLFAGFRFNPFLGIEAAYADLGEPGGSVGGDVFGGRNKVDIQAWFGYLVGYLPVSDGFDFFGKVGAAVWEVDTDLETGNNQADFSVSHDGTDFAWGLGAQVNLPWPISIRGEYEQIEHDGNEERIRSRDSSLISASLLFHF</sequence>
<keyword evidence="2" id="KW-0626">Porin</keyword>
<evidence type="ECO:0000313" key="6">
    <source>
        <dbReference type="Proteomes" id="UP001575181"/>
    </source>
</evidence>
<dbReference type="InterPro" id="IPR011250">
    <property type="entry name" value="OMP/PagP_B-barrel"/>
</dbReference>
<organism evidence="5 6">
    <name type="scientific">Thiohalorhabdus methylotrophus</name>
    <dbReference type="NCBI Taxonomy" id="3242694"/>
    <lineage>
        <taxon>Bacteria</taxon>
        <taxon>Pseudomonadati</taxon>
        <taxon>Pseudomonadota</taxon>
        <taxon>Gammaproteobacteria</taxon>
        <taxon>Thiohalorhabdales</taxon>
        <taxon>Thiohalorhabdaceae</taxon>
        <taxon>Thiohalorhabdus</taxon>
    </lineage>
</organism>
<dbReference type="Proteomes" id="UP001575181">
    <property type="component" value="Unassembled WGS sequence"/>
</dbReference>
<evidence type="ECO:0000256" key="3">
    <source>
        <dbReference type="SAM" id="SignalP"/>
    </source>
</evidence>
<feature type="domain" description="Outer membrane protein OmpA-like transmembrane" evidence="4">
    <location>
        <begin position="38"/>
        <end position="210"/>
    </location>
</feature>
<reference evidence="5 6" key="1">
    <citation type="submission" date="2024-08" db="EMBL/GenBank/DDBJ databases">
        <title>Whole-genome sequencing of halo(alkali)philic microorganisms from hypersaline lakes.</title>
        <authorList>
            <person name="Sorokin D.Y."/>
            <person name="Merkel A.Y."/>
            <person name="Messina E."/>
            <person name="Yakimov M."/>
        </authorList>
    </citation>
    <scope>NUCLEOTIDE SEQUENCE [LARGE SCALE GENOMIC DNA]</scope>
    <source>
        <strain evidence="5 6">Cl-TMA</strain>
    </source>
</reference>
<keyword evidence="2" id="KW-0813">Transport</keyword>
<dbReference type="Pfam" id="PF01389">
    <property type="entry name" value="OmpA_membrane"/>
    <property type="match status" value="1"/>
</dbReference>
<dbReference type="SUPFAM" id="SSF56925">
    <property type="entry name" value="OMPA-like"/>
    <property type="match status" value="1"/>
</dbReference>
<dbReference type="Gene3D" id="2.40.160.20">
    <property type="match status" value="1"/>
</dbReference>
<evidence type="ECO:0000259" key="4">
    <source>
        <dbReference type="Pfam" id="PF01389"/>
    </source>
</evidence>
<keyword evidence="3" id="KW-0732">Signal</keyword>
<accession>A0ABV4TQ85</accession>
<evidence type="ECO:0000256" key="1">
    <source>
        <dbReference type="ARBA" id="ARBA00005710"/>
    </source>
</evidence>
<dbReference type="RefSeq" id="WP_373654263.1">
    <property type="nucleotide sequence ID" value="NZ_JBGUAW010000001.1"/>
</dbReference>
<comment type="similarity">
    <text evidence="1">Belongs to the outer membrane OOP (TC 1.B.6) superfamily. OmpA family.</text>
</comment>
<keyword evidence="2" id="KW-0406">Ion transport</keyword>
<protein>
    <submittedName>
        <fullName evidence="5">Outer membrane beta-barrel protein</fullName>
    </submittedName>
</protein>
<dbReference type="EMBL" id="JBGUAW010000001">
    <property type="protein sequence ID" value="MFA9459478.1"/>
    <property type="molecule type" value="Genomic_DNA"/>
</dbReference>
<gene>
    <name evidence="5" type="ORF">ACERLL_01390</name>
</gene>
<keyword evidence="2" id="KW-0812">Transmembrane</keyword>
<comment type="caution">
    <text evidence="5">The sequence shown here is derived from an EMBL/GenBank/DDBJ whole genome shotgun (WGS) entry which is preliminary data.</text>
</comment>
<evidence type="ECO:0000313" key="5">
    <source>
        <dbReference type="EMBL" id="MFA9459478.1"/>
    </source>
</evidence>